<gene>
    <name evidence="1" type="ORF">GCM10008939_24960</name>
</gene>
<accession>A0A917URS9</accession>
<comment type="caution">
    <text evidence="1">The sequence shown here is derived from an EMBL/GenBank/DDBJ whole genome shotgun (WGS) entry which is preliminary data.</text>
</comment>
<evidence type="ECO:0000313" key="2">
    <source>
        <dbReference type="Proteomes" id="UP000635726"/>
    </source>
</evidence>
<name>A0A917URS9_9DEIO</name>
<protein>
    <recommendedName>
        <fullName evidence="3">DUF3809 domain-containing protein</fullName>
    </recommendedName>
</protein>
<proteinExistence type="predicted"/>
<evidence type="ECO:0008006" key="3">
    <source>
        <dbReference type="Google" id="ProtNLM"/>
    </source>
</evidence>
<sequence length="157" mass="17110">MKIEAEQRFILQHPGTPAEALAFLRDPARSLAGVRFLQDLQVQGRDVRAVLLVNVPMLGEVDLPLHSRVTDTPGGARLDAQALPDERAWIELNGDGQADGSTLTYAFRFTAHLSVPSAEKWGGAAFEKMMRAAAERTLARLARELPEGVTRSLPAPD</sequence>
<dbReference type="AlphaFoldDB" id="A0A917URS9"/>
<reference evidence="1" key="2">
    <citation type="submission" date="2020-09" db="EMBL/GenBank/DDBJ databases">
        <authorList>
            <person name="Sun Q."/>
            <person name="Ohkuma M."/>
        </authorList>
    </citation>
    <scope>NUCLEOTIDE SEQUENCE</scope>
    <source>
        <strain evidence="1">JCM 14371</strain>
    </source>
</reference>
<dbReference type="SUPFAM" id="SSF55961">
    <property type="entry name" value="Bet v1-like"/>
    <property type="match status" value="1"/>
</dbReference>
<dbReference type="Proteomes" id="UP000635726">
    <property type="component" value="Unassembled WGS sequence"/>
</dbReference>
<dbReference type="EMBL" id="BMOE01000008">
    <property type="protein sequence ID" value="GGJ80067.1"/>
    <property type="molecule type" value="Genomic_DNA"/>
</dbReference>
<dbReference type="InterPro" id="IPR024219">
    <property type="entry name" value="DUF3809"/>
</dbReference>
<keyword evidence="2" id="KW-1185">Reference proteome</keyword>
<organism evidence="1 2">
    <name type="scientific">Deinococcus aquiradiocola</name>
    <dbReference type="NCBI Taxonomy" id="393059"/>
    <lineage>
        <taxon>Bacteria</taxon>
        <taxon>Thermotogati</taxon>
        <taxon>Deinococcota</taxon>
        <taxon>Deinococci</taxon>
        <taxon>Deinococcales</taxon>
        <taxon>Deinococcaceae</taxon>
        <taxon>Deinococcus</taxon>
    </lineage>
</organism>
<dbReference type="Gene3D" id="3.30.530.70">
    <property type="entry name" value="Uncharacterised protein PF12723, DUF3809"/>
    <property type="match status" value="1"/>
</dbReference>
<reference evidence="1" key="1">
    <citation type="journal article" date="2014" name="Int. J. Syst. Evol. Microbiol.">
        <title>Complete genome sequence of Corynebacterium casei LMG S-19264T (=DSM 44701T), isolated from a smear-ripened cheese.</title>
        <authorList>
            <consortium name="US DOE Joint Genome Institute (JGI-PGF)"/>
            <person name="Walter F."/>
            <person name="Albersmeier A."/>
            <person name="Kalinowski J."/>
            <person name="Ruckert C."/>
        </authorList>
    </citation>
    <scope>NUCLEOTIDE SEQUENCE</scope>
    <source>
        <strain evidence="1">JCM 14371</strain>
    </source>
</reference>
<dbReference type="RefSeq" id="WP_188963601.1">
    <property type="nucleotide sequence ID" value="NZ_BMOE01000008.1"/>
</dbReference>
<evidence type="ECO:0000313" key="1">
    <source>
        <dbReference type="EMBL" id="GGJ80067.1"/>
    </source>
</evidence>
<dbReference type="Pfam" id="PF12723">
    <property type="entry name" value="DUF3809"/>
    <property type="match status" value="1"/>
</dbReference>